<keyword evidence="5 8" id="KW-0812">Transmembrane</keyword>
<feature type="transmembrane region" description="Helical" evidence="8">
    <location>
        <begin position="334"/>
        <end position="353"/>
    </location>
</feature>
<dbReference type="InterPro" id="IPR004761">
    <property type="entry name" value="Spore_GerAB"/>
</dbReference>
<feature type="transmembrane region" description="Helical" evidence="8">
    <location>
        <begin position="211"/>
        <end position="236"/>
    </location>
</feature>
<feature type="transmembrane region" description="Helical" evidence="8">
    <location>
        <begin position="35"/>
        <end position="54"/>
    </location>
</feature>
<dbReference type="GO" id="GO:0009847">
    <property type="term" value="P:spore germination"/>
    <property type="evidence" value="ECO:0007669"/>
    <property type="project" value="InterPro"/>
</dbReference>
<feature type="transmembrane region" description="Helical" evidence="8">
    <location>
        <begin position="181"/>
        <end position="199"/>
    </location>
</feature>
<proteinExistence type="inferred from homology"/>
<evidence type="ECO:0000313" key="9">
    <source>
        <dbReference type="EMBL" id="MBB3155862.1"/>
    </source>
</evidence>
<comment type="caution">
    <text evidence="9">The sequence shown here is derived from an EMBL/GenBank/DDBJ whole genome shotgun (WGS) entry which is preliminary data.</text>
</comment>
<dbReference type="Pfam" id="PF03845">
    <property type="entry name" value="Spore_permease"/>
    <property type="match status" value="1"/>
</dbReference>
<keyword evidence="4" id="KW-0309">Germination</keyword>
<keyword evidence="10" id="KW-1185">Reference proteome</keyword>
<keyword evidence="6 8" id="KW-1133">Transmembrane helix</keyword>
<name>A0A7W5GE76_9BACL</name>
<dbReference type="RefSeq" id="WP_183570877.1">
    <property type="nucleotide sequence ID" value="NZ_CBCSLB010000029.1"/>
</dbReference>
<gene>
    <name evidence="9" type="ORF">FHS16_005978</name>
</gene>
<dbReference type="EMBL" id="JACHXW010000029">
    <property type="protein sequence ID" value="MBB3155862.1"/>
    <property type="molecule type" value="Genomic_DNA"/>
</dbReference>
<feature type="transmembrane region" description="Helical" evidence="8">
    <location>
        <begin position="141"/>
        <end position="161"/>
    </location>
</feature>
<feature type="transmembrane region" description="Helical" evidence="8">
    <location>
        <begin position="75"/>
        <end position="97"/>
    </location>
</feature>
<comment type="similarity">
    <text evidence="2">Belongs to the amino acid-polyamine-organocation (APC) superfamily. Spore germination protein (SGP) (TC 2.A.3.9) family.</text>
</comment>
<keyword evidence="7 8" id="KW-0472">Membrane</keyword>
<evidence type="ECO:0000256" key="7">
    <source>
        <dbReference type="ARBA" id="ARBA00023136"/>
    </source>
</evidence>
<accession>A0A7W5GE76</accession>
<feature type="transmembrane region" description="Helical" evidence="8">
    <location>
        <begin position="304"/>
        <end position="322"/>
    </location>
</feature>
<reference evidence="9 10" key="1">
    <citation type="submission" date="2020-08" db="EMBL/GenBank/DDBJ databases">
        <title>Genomic Encyclopedia of Type Strains, Phase III (KMG-III): the genomes of soil and plant-associated and newly described type strains.</title>
        <authorList>
            <person name="Whitman W."/>
        </authorList>
    </citation>
    <scope>NUCLEOTIDE SEQUENCE [LARGE SCALE GENOMIC DNA]</scope>
    <source>
        <strain evidence="9 10">CECT 8234</strain>
    </source>
</reference>
<evidence type="ECO:0000256" key="1">
    <source>
        <dbReference type="ARBA" id="ARBA00004141"/>
    </source>
</evidence>
<evidence type="ECO:0000256" key="8">
    <source>
        <dbReference type="SAM" id="Phobius"/>
    </source>
</evidence>
<feature type="transmembrane region" description="Helical" evidence="8">
    <location>
        <begin position="267"/>
        <end position="292"/>
    </location>
</feature>
<sequence>MIGKIAHYFTFIMIHISLLFLVYPENIFESTSKGHWLPILIGCILEFLLLWLYLRVLVAFPKLDVIEIINVTASVWVSRVLLLPIVFHFFTCIILLIRSHVEIVTIVLCPNMPIWVLMLLIGISLFAALSDISAILRASCVVAFIFIPVIIFCFISSLQNIELPNMMPISPSNSFSFLQSPKFHSSFFAFGGYLVLGFIRPYIPLEVPQKWRYLQIFAIVIVPLFFISIYLPLLVFGQEPVSKYLFPMIEAMETIDLYWLVFERVTIFYVAVTLSFVIMYISLLIWVSSLILQKLYLPISRNKLAICVALVCYVGGNLIRSWDEIEWLLFNDTVIRFYSIIAFPCLLSLLTFIHRRRTTA</sequence>
<evidence type="ECO:0000256" key="4">
    <source>
        <dbReference type="ARBA" id="ARBA00022544"/>
    </source>
</evidence>
<evidence type="ECO:0000256" key="5">
    <source>
        <dbReference type="ARBA" id="ARBA00022692"/>
    </source>
</evidence>
<keyword evidence="3" id="KW-0813">Transport</keyword>
<dbReference type="PANTHER" id="PTHR34975:SF2">
    <property type="entry name" value="SPORE GERMINATION PROTEIN A2"/>
    <property type="match status" value="1"/>
</dbReference>
<feature type="transmembrane region" description="Helical" evidence="8">
    <location>
        <begin position="103"/>
        <end position="129"/>
    </location>
</feature>
<dbReference type="Proteomes" id="UP000518605">
    <property type="component" value="Unassembled WGS sequence"/>
</dbReference>
<organism evidence="9 10">
    <name type="scientific">Paenibacillus endophyticus</name>
    <dbReference type="NCBI Taxonomy" id="1294268"/>
    <lineage>
        <taxon>Bacteria</taxon>
        <taxon>Bacillati</taxon>
        <taxon>Bacillota</taxon>
        <taxon>Bacilli</taxon>
        <taxon>Bacillales</taxon>
        <taxon>Paenibacillaceae</taxon>
        <taxon>Paenibacillus</taxon>
    </lineage>
</organism>
<evidence type="ECO:0000313" key="10">
    <source>
        <dbReference type="Proteomes" id="UP000518605"/>
    </source>
</evidence>
<dbReference type="AlphaFoldDB" id="A0A7W5GE76"/>
<feature type="transmembrane region" description="Helical" evidence="8">
    <location>
        <begin position="5"/>
        <end position="23"/>
    </location>
</feature>
<evidence type="ECO:0000256" key="2">
    <source>
        <dbReference type="ARBA" id="ARBA00007998"/>
    </source>
</evidence>
<evidence type="ECO:0008006" key="11">
    <source>
        <dbReference type="Google" id="ProtNLM"/>
    </source>
</evidence>
<evidence type="ECO:0000256" key="6">
    <source>
        <dbReference type="ARBA" id="ARBA00022989"/>
    </source>
</evidence>
<protein>
    <recommendedName>
        <fullName evidence="11">GerAB/ArcD/ProY family transporter</fullName>
    </recommendedName>
</protein>
<dbReference type="GO" id="GO:0016020">
    <property type="term" value="C:membrane"/>
    <property type="evidence" value="ECO:0007669"/>
    <property type="project" value="UniProtKB-SubCell"/>
</dbReference>
<evidence type="ECO:0000256" key="3">
    <source>
        <dbReference type="ARBA" id="ARBA00022448"/>
    </source>
</evidence>
<comment type="subcellular location">
    <subcellularLocation>
        <location evidence="1">Membrane</location>
        <topology evidence="1">Multi-pass membrane protein</topology>
    </subcellularLocation>
</comment>
<dbReference type="PANTHER" id="PTHR34975">
    <property type="entry name" value="SPORE GERMINATION PROTEIN A2"/>
    <property type="match status" value="1"/>
</dbReference>